<dbReference type="EMBL" id="KN839006">
    <property type="protein sequence ID" value="KIJ91446.1"/>
    <property type="molecule type" value="Genomic_DNA"/>
</dbReference>
<sequence length="196" mass="21740">MKFARGKEFRIQLVNLQQYSHPTKVAASPRLLLDPVEPLRAERVSLARFVTSQSPVPETQLRRGAGSSFTRLIVLLGAIRSDRYQSKLRLIERGSIFPLYRLSPTRHHSSAHVEYVALRKLKGGAVLLNKGDPTVIQYVAGIKPPLFPHRLRWANPPSHPRILPATPALPSSAMVFTPSTQPASSGANLVRSTHYA</sequence>
<organism evidence="1 2">
    <name type="scientific">Laccaria amethystina LaAM-08-1</name>
    <dbReference type="NCBI Taxonomy" id="1095629"/>
    <lineage>
        <taxon>Eukaryota</taxon>
        <taxon>Fungi</taxon>
        <taxon>Dikarya</taxon>
        <taxon>Basidiomycota</taxon>
        <taxon>Agaricomycotina</taxon>
        <taxon>Agaricomycetes</taxon>
        <taxon>Agaricomycetidae</taxon>
        <taxon>Agaricales</taxon>
        <taxon>Agaricineae</taxon>
        <taxon>Hydnangiaceae</taxon>
        <taxon>Laccaria</taxon>
    </lineage>
</organism>
<dbReference type="AlphaFoldDB" id="A0A0C9X1H9"/>
<protein>
    <submittedName>
        <fullName evidence="1">Uncharacterized protein</fullName>
    </submittedName>
</protein>
<dbReference type="HOGENOM" id="CLU_1390446_0_0_1"/>
<evidence type="ECO:0000313" key="1">
    <source>
        <dbReference type="EMBL" id="KIJ91446.1"/>
    </source>
</evidence>
<dbReference type="Proteomes" id="UP000054477">
    <property type="component" value="Unassembled WGS sequence"/>
</dbReference>
<keyword evidence="2" id="KW-1185">Reference proteome</keyword>
<evidence type="ECO:0000313" key="2">
    <source>
        <dbReference type="Proteomes" id="UP000054477"/>
    </source>
</evidence>
<reference evidence="2" key="2">
    <citation type="submission" date="2015-01" db="EMBL/GenBank/DDBJ databases">
        <title>Evolutionary Origins and Diversification of the Mycorrhizal Mutualists.</title>
        <authorList>
            <consortium name="DOE Joint Genome Institute"/>
            <consortium name="Mycorrhizal Genomics Consortium"/>
            <person name="Kohler A."/>
            <person name="Kuo A."/>
            <person name="Nagy L.G."/>
            <person name="Floudas D."/>
            <person name="Copeland A."/>
            <person name="Barry K.W."/>
            <person name="Cichocki N."/>
            <person name="Veneault-Fourrey C."/>
            <person name="LaButti K."/>
            <person name="Lindquist E.A."/>
            <person name="Lipzen A."/>
            <person name="Lundell T."/>
            <person name="Morin E."/>
            <person name="Murat C."/>
            <person name="Riley R."/>
            <person name="Ohm R."/>
            <person name="Sun H."/>
            <person name="Tunlid A."/>
            <person name="Henrissat B."/>
            <person name="Grigoriev I.V."/>
            <person name="Hibbett D.S."/>
            <person name="Martin F."/>
        </authorList>
    </citation>
    <scope>NUCLEOTIDE SEQUENCE [LARGE SCALE GENOMIC DNA]</scope>
    <source>
        <strain evidence="2">LaAM-08-1</strain>
    </source>
</reference>
<accession>A0A0C9X1H9</accession>
<reference evidence="1 2" key="1">
    <citation type="submission" date="2014-04" db="EMBL/GenBank/DDBJ databases">
        <authorList>
            <consortium name="DOE Joint Genome Institute"/>
            <person name="Kuo A."/>
            <person name="Kohler A."/>
            <person name="Nagy L.G."/>
            <person name="Floudas D."/>
            <person name="Copeland A."/>
            <person name="Barry K.W."/>
            <person name="Cichocki N."/>
            <person name="Veneault-Fourrey C."/>
            <person name="LaButti K."/>
            <person name="Lindquist E.A."/>
            <person name="Lipzen A."/>
            <person name="Lundell T."/>
            <person name="Morin E."/>
            <person name="Murat C."/>
            <person name="Sun H."/>
            <person name="Tunlid A."/>
            <person name="Henrissat B."/>
            <person name="Grigoriev I.V."/>
            <person name="Hibbett D.S."/>
            <person name="Martin F."/>
            <person name="Nordberg H.P."/>
            <person name="Cantor M.N."/>
            <person name="Hua S.X."/>
        </authorList>
    </citation>
    <scope>NUCLEOTIDE SEQUENCE [LARGE SCALE GENOMIC DNA]</scope>
    <source>
        <strain evidence="1 2">LaAM-08-1</strain>
    </source>
</reference>
<proteinExistence type="predicted"/>
<gene>
    <name evidence="1" type="ORF">K443DRAFT_14387</name>
</gene>
<name>A0A0C9X1H9_9AGAR</name>